<reference evidence="1" key="1">
    <citation type="journal article" date="2023" name="Mol. Phylogenet. Evol.">
        <title>Genome-scale phylogeny and comparative genomics of the fungal order Sordariales.</title>
        <authorList>
            <person name="Hensen N."/>
            <person name="Bonometti L."/>
            <person name="Westerberg I."/>
            <person name="Brannstrom I.O."/>
            <person name="Guillou S."/>
            <person name="Cros-Aarteil S."/>
            <person name="Calhoun S."/>
            <person name="Haridas S."/>
            <person name="Kuo A."/>
            <person name="Mondo S."/>
            <person name="Pangilinan J."/>
            <person name="Riley R."/>
            <person name="LaButti K."/>
            <person name="Andreopoulos B."/>
            <person name="Lipzen A."/>
            <person name="Chen C."/>
            <person name="Yan M."/>
            <person name="Daum C."/>
            <person name="Ng V."/>
            <person name="Clum A."/>
            <person name="Steindorff A."/>
            <person name="Ohm R.A."/>
            <person name="Martin F."/>
            <person name="Silar P."/>
            <person name="Natvig D.O."/>
            <person name="Lalanne C."/>
            <person name="Gautier V."/>
            <person name="Ament-Velasquez S.L."/>
            <person name="Kruys A."/>
            <person name="Hutchinson M.I."/>
            <person name="Powell A.J."/>
            <person name="Barry K."/>
            <person name="Miller A.N."/>
            <person name="Grigoriev I.V."/>
            <person name="Debuchy R."/>
            <person name="Gladieux P."/>
            <person name="Hiltunen Thoren M."/>
            <person name="Johannesson H."/>
        </authorList>
    </citation>
    <scope>NUCLEOTIDE SEQUENCE</scope>
    <source>
        <strain evidence="1">CBS 958.72</strain>
    </source>
</reference>
<sequence>MRMKWNRVSSRQTTMYSTYQGNQNGIIIPFVCLLFSTPNALAIPSPSVPPFLHCHDGSSILLEQLSAIPLPFVLGGLSRIFFYMLWHTAIVLHLTAISRSVDCHLALERQRVRSWGLTLLVVHDFFFLS</sequence>
<name>A0AAE0K340_9PEZI</name>
<dbReference type="EMBL" id="JAULSN010000006">
    <property type="protein sequence ID" value="KAK3369064.1"/>
    <property type="molecule type" value="Genomic_DNA"/>
</dbReference>
<protein>
    <submittedName>
        <fullName evidence="1">Uncharacterized protein</fullName>
    </submittedName>
</protein>
<evidence type="ECO:0000313" key="1">
    <source>
        <dbReference type="EMBL" id="KAK3369064.1"/>
    </source>
</evidence>
<gene>
    <name evidence="1" type="ORF">B0T24DRAFT_351258</name>
</gene>
<organism evidence="1 2">
    <name type="scientific">Lasiosphaeria ovina</name>
    <dbReference type="NCBI Taxonomy" id="92902"/>
    <lineage>
        <taxon>Eukaryota</taxon>
        <taxon>Fungi</taxon>
        <taxon>Dikarya</taxon>
        <taxon>Ascomycota</taxon>
        <taxon>Pezizomycotina</taxon>
        <taxon>Sordariomycetes</taxon>
        <taxon>Sordariomycetidae</taxon>
        <taxon>Sordariales</taxon>
        <taxon>Lasiosphaeriaceae</taxon>
        <taxon>Lasiosphaeria</taxon>
    </lineage>
</organism>
<evidence type="ECO:0000313" key="2">
    <source>
        <dbReference type="Proteomes" id="UP001287356"/>
    </source>
</evidence>
<accession>A0AAE0K340</accession>
<dbReference type="AlphaFoldDB" id="A0AAE0K340"/>
<proteinExistence type="predicted"/>
<reference evidence="1" key="2">
    <citation type="submission" date="2023-06" db="EMBL/GenBank/DDBJ databases">
        <authorList>
            <consortium name="Lawrence Berkeley National Laboratory"/>
            <person name="Haridas S."/>
            <person name="Hensen N."/>
            <person name="Bonometti L."/>
            <person name="Westerberg I."/>
            <person name="Brannstrom I.O."/>
            <person name="Guillou S."/>
            <person name="Cros-Aarteil S."/>
            <person name="Calhoun S."/>
            <person name="Kuo A."/>
            <person name="Mondo S."/>
            <person name="Pangilinan J."/>
            <person name="Riley R."/>
            <person name="Labutti K."/>
            <person name="Andreopoulos B."/>
            <person name="Lipzen A."/>
            <person name="Chen C."/>
            <person name="Yanf M."/>
            <person name="Daum C."/>
            <person name="Ng V."/>
            <person name="Clum A."/>
            <person name="Steindorff A."/>
            <person name="Ohm R."/>
            <person name="Martin F."/>
            <person name="Silar P."/>
            <person name="Natvig D."/>
            <person name="Lalanne C."/>
            <person name="Gautier V."/>
            <person name="Ament-Velasquez S.L."/>
            <person name="Kruys A."/>
            <person name="Hutchinson M.I."/>
            <person name="Powell A.J."/>
            <person name="Barry K."/>
            <person name="Miller A.N."/>
            <person name="Grigoriev I.V."/>
            <person name="Debuchy R."/>
            <person name="Gladieux P."/>
            <person name="Thoren M.H."/>
            <person name="Johannesson H."/>
        </authorList>
    </citation>
    <scope>NUCLEOTIDE SEQUENCE</scope>
    <source>
        <strain evidence="1">CBS 958.72</strain>
    </source>
</reference>
<keyword evidence="2" id="KW-1185">Reference proteome</keyword>
<comment type="caution">
    <text evidence="1">The sequence shown here is derived from an EMBL/GenBank/DDBJ whole genome shotgun (WGS) entry which is preliminary data.</text>
</comment>
<dbReference type="Proteomes" id="UP001287356">
    <property type="component" value="Unassembled WGS sequence"/>
</dbReference>